<dbReference type="Proteomes" id="UP000220836">
    <property type="component" value="Unassembled WGS sequence"/>
</dbReference>
<accession>A0A238KZE9</accession>
<keyword evidence="1" id="KW-0812">Transmembrane</keyword>
<keyword evidence="1" id="KW-1133">Transmembrane helix</keyword>
<feature type="transmembrane region" description="Helical" evidence="1">
    <location>
        <begin position="70"/>
        <end position="95"/>
    </location>
</feature>
<proteinExistence type="predicted"/>
<feature type="transmembrane region" description="Helical" evidence="1">
    <location>
        <begin position="12"/>
        <end position="34"/>
    </location>
</feature>
<reference evidence="2 3" key="1">
    <citation type="submission" date="2017-05" db="EMBL/GenBank/DDBJ databases">
        <authorList>
            <person name="Song R."/>
            <person name="Chenine A.L."/>
            <person name="Ruprecht R.M."/>
        </authorList>
    </citation>
    <scope>NUCLEOTIDE SEQUENCE [LARGE SCALE GENOMIC DNA]</scope>
    <source>
        <strain evidence="2 3">CECT 8663</strain>
    </source>
</reference>
<dbReference type="OrthoDB" id="7874179at2"/>
<keyword evidence="1" id="KW-0472">Membrane</keyword>
<feature type="transmembrane region" description="Helical" evidence="1">
    <location>
        <begin position="41"/>
        <end position="64"/>
    </location>
</feature>
<feature type="transmembrane region" description="Helical" evidence="1">
    <location>
        <begin position="107"/>
        <end position="125"/>
    </location>
</feature>
<protein>
    <submittedName>
        <fullName evidence="2">Uncharacterized protein</fullName>
    </submittedName>
</protein>
<dbReference type="RefSeq" id="WP_097806165.1">
    <property type="nucleotide sequence ID" value="NZ_FXYH01000016.1"/>
</dbReference>
<gene>
    <name evidence="2" type="ORF">PEV8663_03708</name>
</gene>
<sequence length="127" mass="13760">MTFFEPNPVLLAFIFYKKFIFLEALVIIALLRVIGGRGISLWPALAAFLLAAGGVATVFAPAVGIASGPLYVAAAQAMAEGGGMAALLVPSVMFLVSSLTPRARWRWLDLVHFVLLLTLLGLWWWTK</sequence>
<dbReference type="AlphaFoldDB" id="A0A238KZE9"/>
<keyword evidence="3" id="KW-1185">Reference proteome</keyword>
<dbReference type="EMBL" id="FXYH01000016">
    <property type="protein sequence ID" value="SMX48010.1"/>
    <property type="molecule type" value="Genomic_DNA"/>
</dbReference>
<evidence type="ECO:0000256" key="1">
    <source>
        <dbReference type="SAM" id="Phobius"/>
    </source>
</evidence>
<evidence type="ECO:0000313" key="2">
    <source>
        <dbReference type="EMBL" id="SMX48010.1"/>
    </source>
</evidence>
<organism evidence="2 3">
    <name type="scientific">Pelagimonas varians</name>
    <dbReference type="NCBI Taxonomy" id="696760"/>
    <lineage>
        <taxon>Bacteria</taxon>
        <taxon>Pseudomonadati</taxon>
        <taxon>Pseudomonadota</taxon>
        <taxon>Alphaproteobacteria</taxon>
        <taxon>Rhodobacterales</taxon>
        <taxon>Roseobacteraceae</taxon>
        <taxon>Pelagimonas</taxon>
    </lineage>
</organism>
<name>A0A238KZE9_9RHOB</name>
<evidence type="ECO:0000313" key="3">
    <source>
        <dbReference type="Proteomes" id="UP000220836"/>
    </source>
</evidence>